<accession>A0A660SK64</accession>
<dbReference type="InterPro" id="IPR012902">
    <property type="entry name" value="N_methyl_site"/>
</dbReference>
<reference evidence="7 8" key="1">
    <citation type="submission" date="2018-06" db="EMBL/GenBank/DDBJ databases">
        <title>Extensive metabolic versatility and redundancy in microbially diverse, dynamic hydrothermal sediments.</title>
        <authorList>
            <person name="Dombrowski N."/>
            <person name="Teske A."/>
            <person name="Baker B.J."/>
        </authorList>
    </citation>
    <scope>NUCLEOTIDE SEQUENCE [LARGE SCALE GENOMIC DNA]</scope>
    <source>
        <strain evidence="7">B36_G15</strain>
    </source>
</reference>
<dbReference type="Gene3D" id="3.30.700.10">
    <property type="entry name" value="Glycoprotein, Type 4 Pilin"/>
    <property type="match status" value="1"/>
</dbReference>
<keyword evidence="3 6" id="KW-0812">Transmembrane</keyword>
<dbReference type="PROSITE" id="PS00409">
    <property type="entry name" value="PROKAR_NTER_METHYL"/>
    <property type="match status" value="1"/>
</dbReference>
<dbReference type="InterPro" id="IPR045584">
    <property type="entry name" value="Pilin-like"/>
</dbReference>
<evidence type="ECO:0000313" key="7">
    <source>
        <dbReference type="EMBL" id="RKX71159.1"/>
    </source>
</evidence>
<dbReference type="PANTHER" id="PTHR30093">
    <property type="entry name" value="GENERAL SECRETION PATHWAY PROTEIN G"/>
    <property type="match status" value="1"/>
</dbReference>
<dbReference type="Proteomes" id="UP000268469">
    <property type="component" value="Unassembled WGS sequence"/>
</dbReference>
<keyword evidence="4 6" id="KW-1133">Transmembrane helix</keyword>
<dbReference type="NCBIfam" id="TIGR02532">
    <property type="entry name" value="IV_pilin_GFxxxE"/>
    <property type="match status" value="1"/>
</dbReference>
<organism evidence="7 8">
    <name type="scientific">candidate division WOR-3 bacterium</name>
    <dbReference type="NCBI Taxonomy" id="2052148"/>
    <lineage>
        <taxon>Bacteria</taxon>
        <taxon>Bacteria division WOR-3</taxon>
    </lineage>
</organism>
<sequence>MRNRGFTLIELMVVVVIIGILAAIAIPNFMRMQQRAKESSVKGNMHTLQLCVEDFATLNAGSYPGDNNATTIETGETLEDLKPGGAAAKWFDNPFTGAPTTINWQPQGPGANPKTPVNGDLNPGELEYGNDGTAGNGDAQKYAIHGGDATLGNGSNLALILSNY</sequence>
<dbReference type="Pfam" id="PF07963">
    <property type="entry name" value="N_methyl"/>
    <property type="match status" value="1"/>
</dbReference>
<evidence type="ECO:0008006" key="9">
    <source>
        <dbReference type="Google" id="ProtNLM"/>
    </source>
</evidence>
<protein>
    <recommendedName>
        <fullName evidence="9">Prepilin-type N-terminal cleavage/methylation domain-containing protein</fullName>
    </recommendedName>
</protein>
<feature type="transmembrane region" description="Helical" evidence="6">
    <location>
        <begin position="6"/>
        <end position="30"/>
    </location>
</feature>
<dbReference type="SUPFAM" id="SSF54523">
    <property type="entry name" value="Pili subunits"/>
    <property type="match status" value="1"/>
</dbReference>
<evidence type="ECO:0000256" key="2">
    <source>
        <dbReference type="ARBA" id="ARBA00022481"/>
    </source>
</evidence>
<comment type="subcellular location">
    <subcellularLocation>
        <location evidence="1">Membrane</location>
        <topology evidence="1">Single-pass membrane protein</topology>
    </subcellularLocation>
</comment>
<evidence type="ECO:0000256" key="1">
    <source>
        <dbReference type="ARBA" id="ARBA00004167"/>
    </source>
</evidence>
<keyword evidence="5 6" id="KW-0472">Membrane</keyword>
<name>A0A660SK64_UNCW3</name>
<dbReference type="EMBL" id="QNBE01000015">
    <property type="protein sequence ID" value="RKX71159.1"/>
    <property type="molecule type" value="Genomic_DNA"/>
</dbReference>
<evidence type="ECO:0000256" key="4">
    <source>
        <dbReference type="ARBA" id="ARBA00022989"/>
    </source>
</evidence>
<evidence type="ECO:0000313" key="8">
    <source>
        <dbReference type="Proteomes" id="UP000268469"/>
    </source>
</evidence>
<dbReference type="AlphaFoldDB" id="A0A660SK64"/>
<evidence type="ECO:0000256" key="6">
    <source>
        <dbReference type="SAM" id="Phobius"/>
    </source>
</evidence>
<dbReference type="PANTHER" id="PTHR30093:SF44">
    <property type="entry name" value="TYPE II SECRETION SYSTEM CORE PROTEIN G"/>
    <property type="match status" value="1"/>
</dbReference>
<gene>
    <name evidence="7" type="ORF">DRP53_02465</name>
</gene>
<comment type="caution">
    <text evidence="7">The sequence shown here is derived from an EMBL/GenBank/DDBJ whole genome shotgun (WGS) entry which is preliminary data.</text>
</comment>
<dbReference type="GO" id="GO:0016020">
    <property type="term" value="C:membrane"/>
    <property type="evidence" value="ECO:0007669"/>
    <property type="project" value="UniProtKB-SubCell"/>
</dbReference>
<proteinExistence type="predicted"/>
<keyword evidence="2" id="KW-0488">Methylation</keyword>
<evidence type="ECO:0000256" key="5">
    <source>
        <dbReference type="ARBA" id="ARBA00023136"/>
    </source>
</evidence>
<evidence type="ECO:0000256" key="3">
    <source>
        <dbReference type="ARBA" id="ARBA00022692"/>
    </source>
</evidence>